<feature type="domain" description="Fibronectin type-III" evidence="6">
    <location>
        <begin position="1343"/>
        <end position="1440"/>
    </location>
</feature>
<dbReference type="SUPFAM" id="SSF57196">
    <property type="entry name" value="EGF/Laminin"/>
    <property type="match status" value="1"/>
</dbReference>
<accession>A0AA36D7B1</accession>
<evidence type="ECO:0000256" key="3">
    <source>
        <dbReference type="SAM" id="MobiDB-lite"/>
    </source>
</evidence>
<dbReference type="Gene3D" id="2.10.25.10">
    <property type="entry name" value="Laminin"/>
    <property type="match status" value="1"/>
</dbReference>
<feature type="chain" id="PRO_5041338773" evidence="4">
    <location>
        <begin position="27"/>
        <end position="2322"/>
    </location>
</feature>
<feature type="domain" description="Fibronectin type-III" evidence="6">
    <location>
        <begin position="1444"/>
        <end position="1548"/>
    </location>
</feature>
<protein>
    <submittedName>
        <fullName evidence="7">Uncharacterized protein</fullName>
    </submittedName>
</protein>
<gene>
    <name evidence="7" type="ORF">MSPICULIGERA_LOCUS19279</name>
</gene>
<feature type="domain" description="Fibronectin type-III" evidence="6">
    <location>
        <begin position="1640"/>
        <end position="1753"/>
    </location>
</feature>
<evidence type="ECO:0000256" key="4">
    <source>
        <dbReference type="SAM" id="SignalP"/>
    </source>
</evidence>
<evidence type="ECO:0000313" key="8">
    <source>
        <dbReference type="Proteomes" id="UP001177023"/>
    </source>
</evidence>
<dbReference type="InterPro" id="IPR050964">
    <property type="entry name" value="Striated_Muscle_Regulatory"/>
</dbReference>
<evidence type="ECO:0000313" key="7">
    <source>
        <dbReference type="EMBL" id="CAJ0581112.1"/>
    </source>
</evidence>
<dbReference type="InterPro" id="IPR036116">
    <property type="entry name" value="FN3_sf"/>
</dbReference>
<feature type="domain" description="Ig-like" evidence="5">
    <location>
        <begin position="1551"/>
        <end position="1631"/>
    </location>
</feature>
<dbReference type="SMART" id="SM00409">
    <property type="entry name" value="IG"/>
    <property type="match status" value="7"/>
</dbReference>
<dbReference type="InterPro" id="IPR036179">
    <property type="entry name" value="Ig-like_dom_sf"/>
</dbReference>
<feature type="domain" description="Ig-like" evidence="5">
    <location>
        <begin position="1260"/>
        <end position="1336"/>
    </location>
</feature>
<dbReference type="SUPFAM" id="SSF48726">
    <property type="entry name" value="Immunoglobulin"/>
    <property type="match status" value="6"/>
</dbReference>
<feature type="domain" description="Fibronectin type-III" evidence="6">
    <location>
        <begin position="447"/>
        <end position="544"/>
    </location>
</feature>
<organism evidence="7 8">
    <name type="scientific">Mesorhabditis spiculigera</name>
    <dbReference type="NCBI Taxonomy" id="96644"/>
    <lineage>
        <taxon>Eukaryota</taxon>
        <taxon>Metazoa</taxon>
        <taxon>Ecdysozoa</taxon>
        <taxon>Nematoda</taxon>
        <taxon>Chromadorea</taxon>
        <taxon>Rhabditida</taxon>
        <taxon>Rhabditina</taxon>
        <taxon>Rhabditomorpha</taxon>
        <taxon>Rhabditoidea</taxon>
        <taxon>Rhabditidae</taxon>
        <taxon>Mesorhabditinae</taxon>
        <taxon>Mesorhabditis</taxon>
    </lineage>
</organism>
<comment type="caution">
    <text evidence="7">The sequence shown here is derived from an EMBL/GenBank/DDBJ whole genome shotgun (WGS) entry which is preliminary data.</text>
</comment>
<dbReference type="InterPro" id="IPR013783">
    <property type="entry name" value="Ig-like_fold"/>
</dbReference>
<dbReference type="CDD" id="cd00063">
    <property type="entry name" value="FN3"/>
    <property type="match status" value="10"/>
</dbReference>
<sequence length="2322" mass="254843">MRTRFRLQAAIGPLLVLALAAIFASCQEVTNEHETSLAQDLQIQEWMRELRRAKRATSKNTQLAIAVLPGFDLKKLPRELWDREFGGSDPMKRRRRGRISRVKRRTFCPLLDPRSSLPPTVVLGSNHTGRCVLSADQASHFCGVEEVSSPPIPPPEAGKCITSNGGREICYPAYEDLDTSCTDVGGGSSVGLVAPPKVEHATVRAMAFVPPDNLRRLIIQYYRQHGKALPKNTTFPGKSFLFVKYHCETGYDMRDEIDTMFCQNSEWVKTRPECVGRGKCAGDNGGCSHTCVSYDDKAECRCPRGLTLDVDGKTCIKPMPQELCRRVKGCSCNSIDDVQYSCTCPMGVKCLLKRGPPKIYLNPPGPFEVAPGGNVNITCATVGYPFPEIYWQREDEEENRIPVPAGNAKAEQILMLKELNKNTKFTCYASNEMGSANRTVHIIITGPGQSPILRGVKSGRTDISVRWDPPSILNRPITTYTVYYTPIPNAPMDKWKKVEISEPTREATIPGLKPNTNYRVRLRAHDAMGPGKLGSPVNVQTLAAAKPPRVIIRQGGELKVAPLKPFELECKVTSADPIPLVSWRHKNHIMQTGGHITSVRLKHGGLLETTNLTCHAENEAGTGKADIRILITGPGAPERIRYSVEGDKVHLQWEPPKVTNGPLVGYDVLYTDMPILPEEEWQVFPVNTGHAKGVTVPNLKEKQNYTFAIRGRNRHGPGLLGPKFAAKTWLGAKAPTVELTPSEKQELPPTQDELSVECTANGVPKPKIIWLWNGQLVEDGKDEFRHYDTTPAEVKDYASSKLIAQSTTRTGHLTCQAINEVGSNQQVLDVTVLGPGSPPQNIHTSPMHQGFNVSWLPPKQPNGVIKNYIIYYTKDPEQDIGDWETMSVGESARNATVSVDEEDTPYTVKLQAVSNDGPGIISNAYDVTTGRKQVPLSVKIVITKPEFEEGQDEAEVAPAQPIHFRCVAAGRPMPSVTYSWLPVNPSEGSGDEPVPMPVNPEEDNPHHYESIEVYSTTSSPRKLLCQARNQDGTVEDSKTFIVKQPGSPPKDVEAVVDTDNRVTLSWAPPKYPNGDVKGYTVYLTGDPSKPVEEWQVFKIEDPSKPSIVFLRGELEPDTPYYIRVSASNDAGEGVLSDPHHFNTVSGAPLDAPQEVTTDVALDNTITIAWAPPQEPNGPIKEYTVYFAPDDGTADSEYTDWPRIQVPAISTNGANVTIPQEQYQILPNTPYKIRISATNDLSEGPVTEEIVFETGSGETAPVITVDHESPIMVDPLGAVSVVCTATGVPTPTVKWIIDDQETIEGGVLQKTGLLRDIHALCEAENNAGKSAKPVQIQVKGPSTPPNEITVRPLPKQDIIVEWTNPDEPNGQITGYIVHYGEVPEGSNEPAEWKTIEAGPDGVSQKLESLEPKKNYAIRIQAVSDRGPGVLSPTQTVKTLPLAPAKIDDVKVTVHKNNSVFLEFAPPADPEDPGKHIGDFVVEYTEDDPPTDETEWKVFTYHDPEPEDSEVVVKIEEALEPETTYNVRVAARGEVDGEPCDPLVFTTGDGIIPPSTPVLNVDAEDDTINVPAGTDYSIECSSDGHPDPEIQWLDENGELLSDGNKLTLQDIRRTVEAKCVAKNAGGESEAPFTIHVAGPGSAPEDVHLTADRPKTITAMFDPPEIRNGNITKYIVYYKPLADQNPNNQIGQVVEEPVSSWPNMHHDQGDLNNGPQTVNVKQFIEPDTAYAIVVQAVNDEGSGPYSNQYTIRSMSKARMEPPVDLVVNPNGQKSASIQWKMNPPPDDQRPVGYEIFYVPGDKSVDADEQASSDWFKISIDDPDKLAHAINNLLNPDTDYVFKIRAVYEDGPSVFSQPCIMKTLPDGTAPYITVSNGDNGVEGLTEIDVLPGSTITVACNATGHPQPKVEWIRAGSASIDPSTVHADEVATAFSLHVANLSEDTTFNCLAQNSLGKANWTISLNMLPGLKPNWQEDFVVAKIHDGIPVLKFTDFLPSYLKTPNEWRIYYSEDPGKRRDEWHQIDAEGRPLSIVQAPDMTSGTFYYVVVANPERGIESPTILVQTPKPPHDLRVGTNINDEIVIDFKPAISYQPIKSYSIRYWPIGNASAVPHKITVGPEETSAVLYPVQRDSDYYVSVAAEYFEDDELPSDPVQIHTPPGEIKCNCAHACRIIENDDGTMNSECYCHPGFELQADGGCLAIDETQTEPKVIQVDPTALGEGIQPVELQSTTKMPLLITTDAEGNPIPPVVSPIGRPLSIKDGEYVDPNGKPIQRNEAQRPVDPAGNELRKNEQGEAVYPYIDPKGEAHPTPPVFTMKMDGSLRLTE</sequence>
<feature type="region of interest" description="Disordered" evidence="3">
    <location>
        <begin position="2265"/>
        <end position="2308"/>
    </location>
</feature>
<keyword evidence="1" id="KW-0677">Repeat</keyword>
<feature type="domain" description="Ig-like" evidence="5">
    <location>
        <begin position="357"/>
        <end position="445"/>
    </location>
</feature>
<feature type="domain" description="Fibronectin type-III" evidence="6">
    <location>
        <begin position="1048"/>
        <end position="1146"/>
    </location>
</feature>
<feature type="signal peptide" evidence="4">
    <location>
        <begin position="1"/>
        <end position="26"/>
    </location>
</feature>
<feature type="domain" description="Fibronectin type-III" evidence="6">
    <location>
        <begin position="1758"/>
        <end position="1862"/>
    </location>
</feature>
<proteinExistence type="predicted"/>
<dbReference type="Gene3D" id="2.10.70.10">
    <property type="entry name" value="Complement Module, domain 1"/>
    <property type="match status" value="1"/>
</dbReference>
<dbReference type="SMART" id="SM00408">
    <property type="entry name" value="IGc2"/>
    <property type="match status" value="5"/>
</dbReference>
<dbReference type="InterPro" id="IPR003961">
    <property type="entry name" value="FN3_dom"/>
</dbReference>
<dbReference type="SMART" id="SM00060">
    <property type="entry name" value="FN3"/>
    <property type="match status" value="10"/>
</dbReference>
<feature type="domain" description="Fibronectin type-III" evidence="6">
    <location>
        <begin position="2063"/>
        <end position="2156"/>
    </location>
</feature>
<keyword evidence="2" id="KW-1015">Disulfide bond</keyword>
<keyword evidence="8" id="KW-1185">Reference proteome</keyword>
<reference evidence="7" key="1">
    <citation type="submission" date="2023-06" db="EMBL/GenBank/DDBJ databases">
        <authorList>
            <person name="Delattre M."/>
        </authorList>
    </citation>
    <scope>NUCLEOTIDE SEQUENCE</scope>
    <source>
        <strain evidence="7">AF72</strain>
    </source>
</reference>
<dbReference type="Pfam" id="PF00047">
    <property type="entry name" value="ig"/>
    <property type="match status" value="1"/>
</dbReference>
<dbReference type="Pfam" id="PF00041">
    <property type="entry name" value="fn3"/>
    <property type="match status" value="7"/>
</dbReference>
<feature type="domain" description="Fibronectin type-III" evidence="6">
    <location>
        <begin position="633"/>
        <end position="731"/>
    </location>
</feature>
<evidence type="ECO:0000256" key="1">
    <source>
        <dbReference type="ARBA" id="ARBA00022737"/>
    </source>
</evidence>
<dbReference type="InterPro" id="IPR003599">
    <property type="entry name" value="Ig_sub"/>
</dbReference>
<dbReference type="Pfam" id="PF13927">
    <property type="entry name" value="Ig_3"/>
    <property type="match status" value="1"/>
</dbReference>
<feature type="non-terminal residue" evidence="7">
    <location>
        <position position="2322"/>
    </location>
</feature>
<dbReference type="CDD" id="cd00096">
    <property type="entry name" value="Ig"/>
    <property type="match status" value="1"/>
</dbReference>
<dbReference type="Gene3D" id="2.60.40.10">
    <property type="entry name" value="Immunoglobulins"/>
    <property type="match status" value="15"/>
</dbReference>
<dbReference type="Pfam" id="PF14670">
    <property type="entry name" value="FXa_inhibition"/>
    <property type="match status" value="1"/>
</dbReference>
<feature type="domain" description="Fibronectin type-III" evidence="6">
    <location>
        <begin position="835"/>
        <end position="932"/>
    </location>
</feature>
<dbReference type="PROSITE" id="PS51257">
    <property type="entry name" value="PROKAR_LIPOPROTEIN"/>
    <property type="match status" value="1"/>
</dbReference>
<dbReference type="Proteomes" id="UP001177023">
    <property type="component" value="Unassembled WGS sequence"/>
</dbReference>
<dbReference type="PANTHER" id="PTHR13817:SF175">
    <property type="entry name" value="IG-LIKE AND FIBRONECTIN TYPE-III DOMAIN-CONTAINING PROTEIN C27B7.7"/>
    <property type="match status" value="1"/>
</dbReference>
<dbReference type="PROSITE" id="PS50835">
    <property type="entry name" value="IG_LIKE"/>
    <property type="match status" value="7"/>
</dbReference>
<dbReference type="InterPro" id="IPR013151">
    <property type="entry name" value="Immunoglobulin_dom"/>
</dbReference>
<feature type="domain" description="Fibronectin type-III" evidence="6">
    <location>
        <begin position="1151"/>
        <end position="1256"/>
    </location>
</feature>
<dbReference type="InterPro" id="IPR007110">
    <property type="entry name" value="Ig-like_dom"/>
</dbReference>
<dbReference type="EMBL" id="CATQJA010002662">
    <property type="protein sequence ID" value="CAJ0581112.1"/>
    <property type="molecule type" value="Genomic_DNA"/>
</dbReference>
<feature type="domain" description="Ig-like" evidence="5">
    <location>
        <begin position="945"/>
        <end position="1041"/>
    </location>
</feature>
<dbReference type="PANTHER" id="PTHR13817">
    <property type="entry name" value="TITIN"/>
    <property type="match status" value="1"/>
</dbReference>
<dbReference type="SUPFAM" id="SSF49265">
    <property type="entry name" value="Fibronectin type III"/>
    <property type="match status" value="7"/>
</dbReference>
<dbReference type="PROSITE" id="PS50853">
    <property type="entry name" value="FN3"/>
    <property type="match status" value="10"/>
</dbReference>
<evidence type="ECO:0000259" key="5">
    <source>
        <dbReference type="PROSITE" id="PS50835"/>
    </source>
</evidence>
<evidence type="ECO:0000256" key="2">
    <source>
        <dbReference type="ARBA" id="ARBA00023157"/>
    </source>
</evidence>
<keyword evidence="4" id="KW-0732">Signal</keyword>
<feature type="domain" description="Ig-like" evidence="5">
    <location>
        <begin position="735"/>
        <end position="831"/>
    </location>
</feature>
<dbReference type="InterPro" id="IPR003598">
    <property type="entry name" value="Ig_sub2"/>
</dbReference>
<name>A0AA36D7B1_9BILA</name>
<feature type="domain" description="Ig-like" evidence="5">
    <location>
        <begin position="548"/>
        <end position="632"/>
    </location>
</feature>
<evidence type="ECO:0000259" key="6">
    <source>
        <dbReference type="PROSITE" id="PS50853"/>
    </source>
</evidence>
<feature type="domain" description="Ig-like" evidence="5">
    <location>
        <begin position="1866"/>
        <end position="1958"/>
    </location>
</feature>